<accession>A0A9P6HIZ4</accession>
<name>A0A9P6HIZ4_9AGAM</name>
<evidence type="ECO:0000313" key="1">
    <source>
        <dbReference type="EMBL" id="KAF9786348.1"/>
    </source>
</evidence>
<proteinExistence type="predicted"/>
<protein>
    <submittedName>
        <fullName evidence="1">Uncharacterized protein</fullName>
    </submittedName>
</protein>
<dbReference type="Proteomes" id="UP000736335">
    <property type="component" value="Unassembled WGS sequence"/>
</dbReference>
<comment type="caution">
    <text evidence="1">The sequence shown here is derived from an EMBL/GenBank/DDBJ whole genome shotgun (WGS) entry which is preliminary data.</text>
</comment>
<evidence type="ECO:0000313" key="2">
    <source>
        <dbReference type="Proteomes" id="UP000736335"/>
    </source>
</evidence>
<organism evidence="1 2">
    <name type="scientific">Thelephora terrestris</name>
    <dbReference type="NCBI Taxonomy" id="56493"/>
    <lineage>
        <taxon>Eukaryota</taxon>
        <taxon>Fungi</taxon>
        <taxon>Dikarya</taxon>
        <taxon>Basidiomycota</taxon>
        <taxon>Agaricomycotina</taxon>
        <taxon>Agaricomycetes</taxon>
        <taxon>Thelephorales</taxon>
        <taxon>Thelephoraceae</taxon>
        <taxon>Thelephora</taxon>
    </lineage>
</organism>
<reference evidence="1" key="1">
    <citation type="journal article" date="2020" name="Nat. Commun.">
        <title>Large-scale genome sequencing of mycorrhizal fungi provides insights into the early evolution of symbiotic traits.</title>
        <authorList>
            <person name="Miyauchi S."/>
            <person name="Kiss E."/>
            <person name="Kuo A."/>
            <person name="Drula E."/>
            <person name="Kohler A."/>
            <person name="Sanchez-Garcia M."/>
            <person name="Morin E."/>
            <person name="Andreopoulos B."/>
            <person name="Barry K.W."/>
            <person name="Bonito G."/>
            <person name="Buee M."/>
            <person name="Carver A."/>
            <person name="Chen C."/>
            <person name="Cichocki N."/>
            <person name="Clum A."/>
            <person name="Culley D."/>
            <person name="Crous P.W."/>
            <person name="Fauchery L."/>
            <person name="Girlanda M."/>
            <person name="Hayes R.D."/>
            <person name="Keri Z."/>
            <person name="LaButti K."/>
            <person name="Lipzen A."/>
            <person name="Lombard V."/>
            <person name="Magnuson J."/>
            <person name="Maillard F."/>
            <person name="Murat C."/>
            <person name="Nolan M."/>
            <person name="Ohm R.A."/>
            <person name="Pangilinan J."/>
            <person name="Pereira M.F."/>
            <person name="Perotto S."/>
            <person name="Peter M."/>
            <person name="Pfister S."/>
            <person name="Riley R."/>
            <person name="Sitrit Y."/>
            <person name="Stielow J.B."/>
            <person name="Szollosi G."/>
            <person name="Zifcakova L."/>
            <person name="Stursova M."/>
            <person name="Spatafora J.W."/>
            <person name="Tedersoo L."/>
            <person name="Vaario L.M."/>
            <person name="Yamada A."/>
            <person name="Yan M."/>
            <person name="Wang P."/>
            <person name="Xu J."/>
            <person name="Bruns T."/>
            <person name="Baldrian P."/>
            <person name="Vilgalys R."/>
            <person name="Dunand C."/>
            <person name="Henrissat B."/>
            <person name="Grigoriev I.V."/>
            <person name="Hibbett D."/>
            <person name="Nagy L.G."/>
            <person name="Martin F.M."/>
        </authorList>
    </citation>
    <scope>NUCLEOTIDE SEQUENCE</scope>
    <source>
        <strain evidence="1">UH-Tt-Lm1</strain>
    </source>
</reference>
<dbReference type="EMBL" id="WIUZ02000006">
    <property type="protein sequence ID" value="KAF9786348.1"/>
    <property type="molecule type" value="Genomic_DNA"/>
</dbReference>
<gene>
    <name evidence="1" type="ORF">BJ322DRAFT_1108198</name>
</gene>
<dbReference type="AlphaFoldDB" id="A0A9P6HIZ4"/>
<keyword evidence="2" id="KW-1185">Reference proteome</keyword>
<reference evidence="1" key="2">
    <citation type="submission" date="2020-11" db="EMBL/GenBank/DDBJ databases">
        <authorList>
            <consortium name="DOE Joint Genome Institute"/>
            <person name="Kuo A."/>
            <person name="Miyauchi S."/>
            <person name="Kiss E."/>
            <person name="Drula E."/>
            <person name="Kohler A."/>
            <person name="Sanchez-Garcia M."/>
            <person name="Andreopoulos B."/>
            <person name="Barry K.W."/>
            <person name="Bonito G."/>
            <person name="Buee M."/>
            <person name="Carver A."/>
            <person name="Chen C."/>
            <person name="Cichocki N."/>
            <person name="Clum A."/>
            <person name="Culley D."/>
            <person name="Crous P.W."/>
            <person name="Fauchery L."/>
            <person name="Girlanda M."/>
            <person name="Hayes R."/>
            <person name="Keri Z."/>
            <person name="Labutti K."/>
            <person name="Lipzen A."/>
            <person name="Lombard V."/>
            <person name="Magnuson J."/>
            <person name="Maillard F."/>
            <person name="Morin E."/>
            <person name="Murat C."/>
            <person name="Nolan M."/>
            <person name="Ohm R."/>
            <person name="Pangilinan J."/>
            <person name="Pereira M."/>
            <person name="Perotto S."/>
            <person name="Peter M."/>
            <person name="Riley R."/>
            <person name="Sitrit Y."/>
            <person name="Stielow B."/>
            <person name="Szollosi G."/>
            <person name="Zifcakova L."/>
            <person name="Stursova M."/>
            <person name="Spatafora J.W."/>
            <person name="Tedersoo L."/>
            <person name="Vaario L.-M."/>
            <person name="Yamada A."/>
            <person name="Yan M."/>
            <person name="Wang P."/>
            <person name="Xu J."/>
            <person name="Bruns T."/>
            <person name="Baldrian P."/>
            <person name="Vilgalys R."/>
            <person name="Henrissat B."/>
            <person name="Grigoriev I.V."/>
            <person name="Hibbett D."/>
            <person name="Nagy L.G."/>
            <person name="Martin F.M."/>
        </authorList>
    </citation>
    <scope>NUCLEOTIDE SEQUENCE</scope>
    <source>
        <strain evidence="1">UH-Tt-Lm1</strain>
    </source>
</reference>
<sequence>MCSACTHWVFDPLSPVKATFALVDTDLHYSAAPEDIDMLAANSEALTEVDLDKFIIVNGKRILANSYDPRALKRNKAYSSFNEDKLSYPFPAFSSGSIDTIFFNTAPSCHPLSSSSTSSWQQSPSPITPNIDTFDFFTPTQDAVAPFLGQPTSPFHPAHQPSWNNVPQQPFQAQSAPAMVCSFPRKCKDEEGNDQFPGMKDLPFNLHANFRDTFIRPIMELVFSTASPWSNPPVPIYQREFNVIYPHHQYRLTGDKGSLPTRYFLGTF</sequence>